<comment type="caution">
    <text evidence="2">The sequence shown here is derived from an EMBL/GenBank/DDBJ whole genome shotgun (WGS) entry which is preliminary data.</text>
</comment>
<name>A0A3D9C3M0_9FLAO</name>
<dbReference type="Pfam" id="PF00144">
    <property type="entry name" value="Beta-lactamase"/>
    <property type="match status" value="1"/>
</dbReference>
<dbReference type="Proteomes" id="UP000256686">
    <property type="component" value="Unassembled WGS sequence"/>
</dbReference>
<feature type="domain" description="Beta-lactamase-related" evidence="1">
    <location>
        <begin position="33"/>
        <end position="339"/>
    </location>
</feature>
<reference evidence="3" key="1">
    <citation type="submission" date="2018-06" db="EMBL/GenBank/DDBJ databases">
        <authorList>
            <person name="Lum Nde A."/>
            <person name="Hugo C."/>
        </authorList>
    </citation>
    <scope>NUCLEOTIDE SEQUENCE [LARGE SCALE GENOMIC DNA]</scope>
    <source>
        <strain evidence="3">1_F178</strain>
    </source>
</reference>
<dbReference type="InterPro" id="IPR001466">
    <property type="entry name" value="Beta-lactam-related"/>
</dbReference>
<sequence>MRSILFILIFVISSPYKLYSQKLSFDKENSKTRNKLEQFLKQNNVPGMAVTISHKGSIIFSEGFGYTDLINKTKVDPSKTKFRIASITKTITAATLGKLVELDSIDFDKTANFYLDSLPKKKYDFTIRQLGGHVSGMIRDPSEEKFNSSYSRKDFYRVFSLDELEFEPSTKIQYSNYGYKLLGLIVEEKCEMSIVECQKKYVIDKLGIKNTLPDRGIYDSSTTKFHSICNKQVAISPPAKCSFKYAEGCYLSTSEDLITLGNSYLYSNRILNRETLKQLIKSQHLKNGDKTNYGVGFFSSTDYYGNYYYGHEGRYVGGLSLMYIYPKEELVVVCLINLDLIDKDLKSFMQEILFRYIDKIHNNS</sequence>
<dbReference type="SUPFAM" id="SSF56601">
    <property type="entry name" value="beta-lactamase/transpeptidase-like"/>
    <property type="match status" value="1"/>
</dbReference>
<gene>
    <name evidence="2" type="ORF">DRF65_20585</name>
</gene>
<dbReference type="Gene3D" id="3.40.710.10">
    <property type="entry name" value="DD-peptidase/beta-lactamase superfamily"/>
    <property type="match status" value="1"/>
</dbReference>
<keyword evidence="3" id="KW-1185">Reference proteome</keyword>
<evidence type="ECO:0000313" key="3">
    <source>
        <dbReference type="Proteomes" id="UP000256686"/>
    </source>
</evidence>
<accession>A0A3D9C3M0</accession>
<dbReference type="RefSeq" id="WP_115972626.1">
    <property type="nucleotide sequence ID" value="NZ_QNVT01000024.1"/>
</dbReference>
<dbReference type="InterPro" id="IPR012338">
    <property type="entry name" value="Beta-lactam/transpept-like"/>
</dbReference>
<evidence type="ECO:0000313" key="2">
    <source>
        <dbReference type="EMBL" id="REC60463.1"/>
    </source>
</evidence>
<evidence type="ECO:0000259" key="1">
    <source>
        <dbReference type="Pfam" id="PF00144"/>
    </source>
</evidence>
<proteinExistence type="predicted"/>
<organism evidence="2 3">
    <name type="scientific">Chryseobacterium pennae</name>
    <dbReference type="NCBI Taxonomy" id="2258962"/>
    <lineage>
        <taxon>Bacteria</taxon>
        <taxon>Pseudomonadati</taxon>
        <taxon>Bacteroidota</taxon>
        <taxon>Flavobacteriia</taxon>
        <taxon>Flavobacteriales</taxon>
        <taxon>Weeksellaceae</taxon>
        <taxon>Chryseobacterium group</taxon>
        <taxon>Chryseobacterium</taxon>
    </lineage>
</organism>
<dbReference type="AlphaFoldDB" id="A0A3D9C3M0"/>
<dbReference type="EMBL" id="QNVT01000024">
    <property type="protein sequence ID" value="REC60463.1"/>
    <property type="molecule type" value="Genomic_DNA"/>
</dbReference>
<dbReference type="InterPro" id="IPR050491">
    <property type="entry name" value="AmpC-like"/>
</dbReference>
<dbReference type="PANTHER" id="PTHR46825">
    <property type="entry name" value="D-ALANYL-D-ALANINE-CARBOXYPEPTIDASE/ENDOPEPTIDASE AMPH"/>
    <property type="match status" value="1"/>
</dbReference>
<dbReference type="PANTHER" id="PTHR46825:SF9">
    <property type="entry name" value="BETA-LACTAMASE-RELATED DOMAIN-CONTAINING PROTEIN"/>
    <property type="match status" value="1"/>
</dbReference>
<protein>
    <recommendedName>
        <fullName evidence="1">Beta-lactamase-related domain-containing protein</fullName>
    </recommendedName>
</protein>